<evidence type="ECO:0000256" key="11">
    <source>
        <dbReference type="SAM" id="MobiDB-lite"/>
    </source>
</evidence>
<keyword evidence="8 10" id="KW-0175">Coiled coil</keyword>
<keyword evidence="7" id="KW-0333">Golgi apparatus</keyword>
<feature type="domain" description="T-SNARE coiled-coil homology" evidence="13">
    <location>
        <begin position="241"/>
        <end position="303"/>
    </location>
</feature>
<protein>
    <submittedName>
        <fullName evidence="14">t-SNARE affecting a late Golgi compartment protein 2</fullName>
    </submittedName>
</protein>
<name>A0ABQ9NVQ2_9PEZI</name>
<dbReference type="PROSITE" id="PS00914">
    <property type="entry name" value="SYNTAXIN"/>
    <property type="match status" value="1"/>
</dbReference>
<dbReference type="InterPro" id="IPR000727">
    <property type="entry name" value="T_SNARE_dom"/>
</dbReference>
<evidence type="ECO:0000256" key="8">
    <source>
        <dbReference type="ARBA" id="ARBA00023054"/>
    </source>
</evidence>
<evidence type="ECO:0000256" key="6">
    <source>
        <dbReference type="ARBA" id="ARBA00022989"/>
    </source>
</evidence>
<gene>
    <name evidence="14" type="primary">tlg2</name>
    <name evidence="14" type="ORF">H2201_004116</name>
</gene>
<evidence type="ECO:0000256" key="7">
    <source>
        <dbReference type="ARBA" id="ARBA00023034"/>
    </source>
</evidence>
<comment type="subcellular location">
    <subcellularLocation>
        <location evidence="1">Golgi apparatus membrane</location>
        <topology evidence="1">Single-pass type IV membrane protein</topology>
    </subcellularLocation>
</comment>
<feature type="region of interest" description="Disordered" evidence="11">
    <location>
        <begin position="13"/>
        <end position="53"/>
    </location>
</feature>
<evidence type="ECO:0000256" key="2">
    <source>
        <dbReference type="ARBA" id="ARBA00009063"/>
    </source>
</evidence>
<dbReference type="InterPro" id="IPR045242">
    <property type="entry name" value="Syntaxin"/>
</dbReference>
<evidence type="ECO:0000313" key="15">
    <source>
        <dbReference type="Proteomes" id="UP001172684"/>
    </source>
</evidence>
<evidence type="ECO:0000256" key="1">
    <source>
        <dbReference type="ARBA" id="ARBA00004409"/>
    </source>
</evidence>
<reference evidence="14" key="1">
    <citation type="submission" date="2022-10" db="EMBL/GenBank/DDBJ databases">
        <title>Culturing micro-colonial fungi from biological soil crusts in the Mojave desert and describing Neophaeococcomyces mojavensis, and introducing the new genera and species Taxawa tesnikishii.</title>
        <authorList>
            <person name="Kurbessoian T."/>
            <person name="Stajich J.E."/>
        </authorList>
    </citation>
    <scope>NUCLEOTIDE SEQUENCE</scope>
    <source>
        <strain evidence="14">TK_1</strain>
    </source>
</reference>
<evidence type="ECO:0000259" key="13">
    <source>
        <dbReference type="PROSITE" id="PS50192"/>
    </source>
</evidence>
<dbReference type="EMBL" id="JAPDRL010000025">
    <property type="protein sequence ID" value="KAJ9665808.1"/>
    <property type="molecule type" value="Genomic_DNA"/>
</dbReference>
<dbReference type="CDD" id="cd15845">
    <property type="entry name" value="SNARE_syntaxin16"/>
    <property type="match status" value="1"/>
</dbReference>
<evidence type="ECO:0000256" key="5">
    <source>
        <dbReference type="ARBA" id="ARBA00022927"/>
    </source>
</evidence>
<evidence type="ECO:0000256" key="9">
    <source>
        <dbReference type="ARBA" id="ARBA00023136"/>
    </source>
</evidence>
<comment type="similarity">
    <text evidence="2">Belongs to the syntaxin family.</text>
</comment>
<evidence type="ECO:0000256" key="3">
    <source>
        <dbReference type="ARBA" id="ARBA00022448"/>
    </source>
</evidence>
<proteinExistence type="inferred from homology"/>
<dbReference type="PANTHER" id="PTHR19957">
    <property type="entry name" value="SYNTAXIN"/>
    <property type="match status" value="1"/>
</dbReference>
<keyword evidence="15" id="KW-1185">Reference proteome</keyword>
<keyword evidence="6 12" id="KW-1133">Transmembrane helix</keyword>
<dbReference type="InterPro" id="IPR010989">
    <property type="entry name" value="SNARE"/>
</dbReference>
<keyword evidence="9 12" id="KW-0472">Membrane</keyword>
<feature type="region of interest" description="Disordered" evidence="11">
    <location>
        <begin position="340"/>
        <end position="361"/>
    </location>
</feature>
<evidence type="ECO:0000256" key="10">
    <source>
        <dbReference type="SAM" id="Coils"/>
    </source>
</evidence>
<dbReference type="InterPro" id="IPR006012">
    <property type="entry name" value="Syntaxin/epimorphin_CS"/>
</dbReference>
<feature type="coiled-coil region" evidence="10">
    <location>
        <begin position="109"/>
        <end position="147"/>
    </location>
</feature>
<dbReference type="PANTHER" id="PTHR19957:SF83">
    <property type="entry name" value="SYNTAXIN-16"/>
    <property type="match status" value="1"/>
</dbReference>
<keyword evidence="4 12" id="KW-0812">Transmembrane</keyword>
<dbReference type="SUPFAM" id="SSF47661">
    <property type="entry name" value="t-snare proteins"/>
    <property type="match status" value="1"/>
</dbReference>
<dbReference type="PROSITE" id="PS50192">
    <property type="entry name" value="T_SNARE"/>
    <property type="match status" value="1"/>
</dbReference>
<dbReference type="Proteomes" id="UP001172684">
    <property type="component" value="Unassembled WGS sequence"/>
</dbReference>
<dbReference type="Pfam" id="PF05739">
    <property type="entry name" value="SNARE"/>
    <property type="match status" value="1"/>
</dbReference>
<comment type="caution">
    <text evidence="14">The sequence shown here is derived from an EMBL/GenBank/DDBJ whole genome shotgun (WGS) entry which is preliminary data.</text>
</comment>
<dbReference type="SMART" id="SM00397">
    <property type="entry name" value="t_SNARE"/>
    <property type="match status" value="1"/>
</dbReference>
<evidence type="ECO:0000313" key="14">
    <source>
        <dbReference type="EMBL" id="KAJ9665808.1"/>
    </source>
</evidence>
<feature type="transmembrane region" description="Helical" evidence="12">
    <location>
        <begin position="315"/>
        <end position="334"/>
    </location>
</feature>
<evidence type="ECO:0000256" key="4">
    <source>
        <dbReference type="ARBA" id="ARBA00022692"/>
    </source>
</evidence>
<feature type="compositionally biased region" description="Pro residues" evidence="11">
    <location>
        <begin position="343"/>
        <end position="359"/>
    </location>
</feature>
<keyword evidence="3" id="KW-0813">Transport</keyword>
<feature type="region of interest" description="Disordered" evidence="11">
    <location>
        <begin position="198"/>
        <end position="223"/>
    </location>
</feature>
<accession>A0ABQ9NVQ2</accession>
<dbReference type="Gene3D" id="1.20.58.70">
    <property type="match status" value="1"/>
</dbReference>
<keyword evidence="5" id="KW-0653">Protein transport</keyword>
<sequence length="399" mass="45262">MWRDRTNLFISYRQSYSHHPPKKPRHGGPSSNGFGGTARGSEERQGLMSSGAFEDDGDAVIEMDLLPPRWLDVQDEVTEYLSDIAKQTRRLDQLHQKHVLPGFDDEDVKKREEREIEQMTQEITRKFQSCQKAIQRIEMMVREAKQQGNISRGEETMAKNLKISLASRVGEVSATFRKKQSAYLKKLRALGGLTTPISRSATPVQNPYTDPSMQESEADRSFSQGTLLQAQQKRVKSNANDTIIAQREREIEDIAQGIIELANIFQELQTMVIDQGTMLDRIDYNVERMAVDVKAADKELTIATGYQKKSIKRKVILLLLILVAGMFILLSLKLGRRGTTAAPPAPAPEMPNPPAPPVVLPRAERDPLVARLSSLRSRREWHRRKRRLWPEMGEDGILL</sequence>
<organism evidence="14 15">
    <name type="scientific">Coniosporium apollinis</name>
    <dbReference type="NCBI Taxonomy" id="61459"/>
    <lineage>
        <taxon>Eukaryota</taxon>
        <taxon>Fungi</taxon>
        <taxon>Dikarya</taxon>
        <taxon>Ascomycota</taxon>
        <taxon>Pezizomycotina</taxon>
        <taxon>Dothideomycetes</taxon>
        <taxon>Dothideomycetes incertae sedis</taxon>
        <taxon>Coniosporium</taxon>
    </lineage>
</organism>
<evidence type="ECO:0000256" key="12">
    <source>
        <dbReference type="SAM" id="Phobius"/>
    </source>
</evidence>